<dbReference type="NCBIfam" id="NF033855">
    <property type="entry name" value="tRNA_MNMC2"/>
    <property type="match status" value="1"/>
</dbReference>
<dbReference type="InterPro" id="IPR036188">
    <property type="entry name" value="FAD/NAD-bd_sf"/>
</dbReference>
<dbReference type="PANTHER" id="PTHR13847">
    <property type="entry name" value="SARCOSINE DEHYDROGENASE-RELATED"/>
    <property type="match status" value="1"/>
</dbReference>
<reference evidence="13 14" key="1">
    <citation type="submission" date="2013-12" db="EMBL/GenBank/DDBJ databases">
        <authorList>
            <consortium name="DOE Joint Genome Institute"/>
            <person name="Muyzer G."/>
            <person name="Huntemann M."/>
            <person name="Han J."/>
            <person name="Chen A."/>
            <person name="Kyrpides N."/>
            <person name="Mavromatis K."/>
            <person name="Markowitz V."/>
            <person name="Palaniappan K."/>
            <person name="Ivanova N."/>
            <person name="Schaumberg A."/>
            <person name="Pati A."/>
            <person name="Liolios K."/>
            <person name="Nordberg H.P."/>
            <person name="Cantor M.N."/>
            <person name="Hua S.X."/>
            <person name="Woyke T."/>
        </authorList>
    </citation>
    <scope>NUCLEOTIDE SEQUENCE [LARGE SCALE GENOMIC DNA]</scope>
    <source>
        <strain evidence="13 14">ARh 1</strain>
    </source>
</reference>
<evidence type="ECO:0000256" key="3">
    <source>
        <dbReference type="ARBA" id="ARBA00022630"/>
    </source>
</evidence>
<dbReference type="PANTHER" id="PTHR13847:SF289">
    <property type="entry name" value="GLYCINE OXIDASE"/>
    <property type="match status" value="1"/>
</dbReference>
<evidence type="ECO:0000256" key="7">
    <source>
        <dbReference type="ARBA" id="ARBA00022827"/>
    </source>
</evidence>
<feature type="domain" description="FAD dependent oxidoreductase" evidence="11">
    <location>
        <begin position="250"/>
        <end position="580"/>
    </location>
</feature>
<dbReference type="GO" id="GO:0050660">
    <property type="term" value="F:flavin adenine dinucleotide binding"/>
    <property type="evidence" value="ECO:0007669"/>
    <property type="project" value="UniProtKB-UniRule"/>
</dbReference>
<dbReference type="Pfam" id="PF05430">
    <property type="entry name" value="Methyltransf_30"/>
    <property type="match status" value="1"/>
</dbReference>
<dbReference type="RefSeq" id="WP_006747443.1">
    <property type="nucleotide sequence ID" value="NZ_CP007029.1"/>
</dbReference>
<keyword evidence="6 10" id="KW-0819">tRNA processing</keyword>
<keyword evidence="4 10" id="KW-0808">Transferase</keyword>
<evidence type="ECO:0000256" key="8">
    <source>
        <dbReference type="ARBA" id="ARBA00023002"/>
    </source>
</evidence>
<dbReference type="GO" id="GO:0016645">
    <property type="term" value="F:oxidoreductase activity, acting on the CH-NH group of donors"/>
    <property type="evidence" value="ECO:0007669"/>
    <property type="project" value="InterPro"/>
</dbReference>
<evidence type="ECO:0000256" key="5">
    <source>
        <dbReference type="ARBA" id="ARBA00022691"/>
    </source>
</evidence>
<keyword evidence="9 10" id="KW-0511">Multifunctional enzyme</keyword>
<evidence type="ECO:0000313" key="13">
    <source>
        <dbReference type="EMBL" id="AHF00088.1"/>
    </source>
</evidence>
<dbReference type="InterPro" id="IPR023032">
    <property type="entry name" value="tRNA_MAMT_biosynth_bifunc_MnmC"/>
</dbReference>
<organism evidence="13 14">
    <name type="scientific">Thioalkalivibrio paradoxus ARh 1</name>
    <dbReference type="NCBI Taxonomy" id="713585"/>
    <lineage>
        <taxon>Bacteria</taxon>
        <taxon>Pseudomonadati</taxon>
        <taxon>Pseudomonadota</taxon>
        <taxon>Gammaproteobacteria</taxon>
        <taxon>Chromatiales</taxon>
        <taxon>Ectothiorhodospiraceae</taxon>
        <taxon>Thioalkalivibrio</taxon>
    </lineage>
</organism>
<dbReference type="HAMAP" id="MF_01102">
    <property type="entry name" value="MnmC"/>
    <property type="match status" value="1"/>
</dbReference>
<dbReference type="InterPro" id="IPR008471">
    <property type="entry name" value="MnmC-like_methylTransf"/>
</dbReference>
<comment type="similarity">
    <text evidence="10">In the N-terminal section; belongs to the methyltransferase superfamily. tRNA (mnm(5)s(2)U34)-methyltransferase family.</text>
</comment>
<dbReference type="GO" id="GO:0032259">
    <property type="term" value="P:methylation"/>
    <property type="evidence" value="ECO:0007669"/>
    <property type="project" value="UniProtKB-KW"/>
</dbReference>
<dbReference type="SUPFAM" id="SSF51905">
    <property type="entry name" value="FAD/NAD(P)-binding domain"/>
    <property type="match status" value="1"/>
</dbReference>
<keyword evidence="2 10" id="KW-0489">Methyltransferase</keyword>
<keyword evidence="1 10" id="KW-0963">Cytoplasm</keyword>
<keyword evidence="5 10" id="KW-0949">S-adenosyl-L-methionine</keyword>
<keyword evidence="7 10" id="KW-0274">FAD</keyword>
<dbReference type="InterPro" id="IPR029063">
    <property type="entry name" value="SAM-dependent_MTases_sf"/>
</dbReference>
<accession>W0DS38</accession>
<keyword evidence="14" id="KW-1185">Reference proteome</keyword>
<dbReference type="Gene3D" id="3.30.9.10">
    <property type="entry name" value="D-Amino Acid Oxidase, subunit A, domain 2"/>
    <property type="match status" value="1"/>
</dbReference>
<keyword evidence="3 10" id="KW-0285">Flavoprotein</keyword>
<dbReference type="GO" id="GO:0004808">
    <property type="term" value="F:tRNA (5-methylaminomethyl-2-thiouridylate)(34)-methyltransferase activity"/>
    <property type="evidence" value="ECO:0007669"/>
    <property type="project" value="UniProtKB-EC"/>
</dbReference>
<dbReference type="KEGG" id="tti:THITH_09045"/>
<dbReference type="Pfam" id="PF01266">
    <property type="entry name" value="DAO"/>
    <property type="match status" value="1"/>
</dbReference>
<gene>
    <name evidence="10" type="primary">mnmC</name>
    <name evidence="13" type="ORF">THITH_09045</name>
</gene>
<evidence type="ECO:0000313" key="14">
    <source>
        <dbReference type="Proteomes" id="UP000005289"/>
    </source>
</evidence>
<comment type="subcellular location">
    <subcellularLocation>
        <location evidence="10">Cytoplasm</location>
    </subcellularLocation>
</comment>
<feature type="region of interest" description="FAD-dependent cmnm(5)s(2)U34 oxidoreductase" evidence="10">
    <location>
        <begin position="254"/>
        <end position="614"/>
    </location>
</feature>
<evidence type="ECO:0000256" key="4">
    <source>
        <dbReference type="ARBA" id="ARBA00022679"/>
    </source>
</evidence>
<dbReference type="InterPro" id="IPR006076">
    <property type="entry name" value="FAD-dep_OxRdtase"/>
</dbReference>
<comment type="function">
    <text evidence="10">Catalyzes the last two steps in the biosynthesis of 5-methylaminomethyl-2-thiouridine (mnm(5)s(2)U) at the wobble position (U34) in tRNA. Catalyzes the FAD-dependent demodification of cmnm(5)s(2)U34 to nm(5)s(2)U34, followed by the transfer of a methyl group from S-adenosyl-L-methionine to nm(5)s(2)U34, to form mnm(5)s(2)U34.</text>
</comment>
<comment type="cofactor">
    <cofactor evidence="10">
        <name>FAD</name>
        <dbReference type="ChEBI" id="CHEBI:57692"/>
    </cofactor>
</comment>
<evidence type="ECO:0000256" key="6">
    <source>
        <dbReference type="ARBA" id="ARBA00022694"/>
    </source>
</evidence>
<protein>
    <recommendedName>
        <fullName evidence="10">tRNA 5-methylaminomethyl-2-thiouridine biosynthesis bifunctional protein MnmC</fullName>
        <shortName evidence="10">tRNA mnm(5)s(2)U biosynthesis bifunctional protein</shortName>
    </recommendedName>
    <domain>
        <recommendedName>
            <fullName evidence="10">tRNA (mnm(5)s(2)U34)-methyltransferase</fullName>
            <ecNumber evidence="10">2.1.1.61</ecNumber>
        </recommendedName>
    </domain>
    <domain>
        <recommendedName>
            <fullName evidence="10">FAD-dependent cmnm(5)s(2)U34 oxidoreductase</fullName>
            <ecNumber evidence="10">1.5.-.-</ecNumber>
        </recommendedName>
    </domain>
</protein>
<comment type="catalytic activity">
    <reaction evidence="10">
        <text>5-aminomethyl-2-thiouridine(34) in tRNA + S-adenosyl-L-methionine = 5-methylaminomethyl-2-thiouridine(34) in tRNA + S-adenosyl-L-homocysteine + H(+)</text>
        <dbReference type="Rhea" id="RHEA:19569"/>
        <dbReference type="Rhea" id="RHEA-COMP:10195"/>
        <dbReference type="Rhea" id="RHEA-COMP:10197"/>
        <dbReference type="ChEBI" id="CHEBI:15378"/>
        <dbReference type="ChEBI" id="CHEBI:57856"/>
        <dbReference type="ChEBI" id="CHEBI:59789"/>
        <dbReference type="ChEBI" id="CHEBI:74454"/>
        <dbReference type="ChEBI" id="CHEBI:74455"/>
        <dbReference type="EC" id="2.1.1.61"/>
    </reaction>
</comment>
<dbReference type="Gene3D" id="3.50.50.60">
    <property type="entry name" value="FAD/NAD(P)-binding domain"/>
    <property type="match status" value="1"/>
</dbReference>
<dbReference type="STRING" id="713585.THITH_09045"/>
<dbReference type="InterPro" id="IPR047785">
    <property type="entry name" value="tRNA_MNMC2"/>
</dbReference>
<name>W0DS38_9GAMM</name>
<evidence type="ECO:0000256" key="2">
    <source>
        <dbReference type="ARBA" id="ARBA00022603"/>
    </source>
</evidence>
<evidence type="ECO:0000259" key="12">
    <source>
        <dbReference type="Pfam" id="PF05430"/>
    </source>
</evidence>
<dbReference type="HOGENOM" id="CLU_022427_1_0_6"/>
<evidence type="ECO:0000256" key="1">
    <source>
        <dbReference type="ARBA" id="ARBA00022490"/>
    </source>
</evidence>
<evidence type="ECO:0000256" key="10">
    <source>
        <dbReference type="HAMAP-Rule" id="MF_01102"/>
    </source>
</evidence>
<keyword evidence="8 10" id="KW-0560">Oxidoreductase</keyword>
<dbReference type="EC" id="1.5.-.-" evidence="10"/>
<dbReference type="EC" id="2.1.1.61" evidence="10"/>
<dbReference type="Gene3D" id="3.40.50.150">
    <property type="entry name" value="Vaccinia Virus protein VP39"/>
    <property type="match status" value="1"/>
</dbReference>
<feature type="domain" description="MnmC-like methyltransferase" evidence="12">
    <location>
        <begin position="121"/>
        <end position="235"/>
    </location>
</feature>
<dbReference type="AlphaFoldDB" id="W0DS38"/>
<evidence type="ECO:0000256" key="9">
    <source>
        <dbReference type="ARBA" id="ARBA00023268"/>
    </source>
</evidence>
<sequence>MSPPPSLLDPLAPARIGWENGQPRALTYDDVYFSERNPCGEVRAVFIEANGLPGRFRRTRRFAIGETGFGTGLNFFLTLQTWREHALPDGFLSYLSTEAHPLLLADLLRALRAQGIPEADIEPLSRQYPPPLSGVYRIRFPNDRVVLTLVQGDAAPSLAQIQGHVDAWFLDGFAPARNPALWNVAVFRQVARLSHRGTTFGTFTAAGQVRRDLAEVGFAVQKAPGFAGKRERCFGAFQPNSAPAAAPPRRVAVVGAGIAGLSAARALRQRGIEVTVFDPMGPGGRASGNPAALLTPHLSAAEPERNAIALAGVRATHALLDDLGGDAVPGLILARGVEHHGVTRHAARRLGRLVALDPATLGHLYRIRSQAPERPVVDYPGGLALDLGLLCRHLAADLDLRPLPVGAVECRPGDVQLHVGHETRRFDAAIIATGAVRGICCPGQPVPAVVGGQMTRIATRLAGVRESALSGQGYCLPADEGQHWLGATYRHGGEIAGVRDEDNRENLARLAWVDAALSDPERVPVSGAWFGARAVFPDRLPAVGILSNTGGEHAPVAINVGYGSRGLLYAPLCGTLLADRICGLPEPLPAFLSRLFAPDRFAEKPAAPPARNQS</sequence>
<dbReference type="EMBL" id="CP007029">
    <property type="protein sequence ID" value="AHF00088.1"/>
    <property type="molecule type" value="Genomic_DNA"/>
</dbReference>
<dbReference type="Proteomes" id="UP000005289">
    <property type="component" value="Chromosome"/>
</dbReference>
<evidence type="ECO:0000259" key="11">
    <source>
        <dbReference type="Pfam" id="PF01266"/>
    </source>
</evidence>
<comment type="similarity">
    <text evidence="10">In the C-terminal section; belongs to the DAO family.</text>
</comment>
<dbReference type="GO" id="GO:0002097">
    <property type="term" value="P:tRNA wobble base modification"/>
    <property type="evidence" value="ECO:0007669"/>
    <property type="project" value="UniProtKB-UniRule"/>
</dbReference>
<dbReference type="GO" id="GO:0005737">
    <property type="term" value="C:cytoplasm"/>
    <property type="evidence" value="ECO:0007669"/>
    <property type="project" value="UniProtKB-SubCell"/>
</dbReference>
<proteinExistence type="inferred from homology"/>
<feature type="region of interest" description="tRNA (mnm(5)s(2)U34)-methyltransferase" evidence="10">
    <location>
        <begin position="1"/>
        <end position="238"/>
    </location>
</feature>